<gene>
    <name evidence="2" type="ORF">GGR14_001079</name>
</gene>
<feature type="chain" id="PRO_5031098272" description="DUF4906 domain-containing protein" evidence="1">
    <location>
        <begin position="30"/>
        <end position="774"/>
    </location>
</feature>
<feature type="signal peptide" evidence="1">
    <location>
        <begin position="1"/>
        <end position="29"/>
    </location>
</feature>
<proteinExistence type="predicted"/>
<dbReference type="GeneID" id="93099474"/>
<dbReference type="OrthoDB" id="1099098at2"/>
<comment type="caution">
    <text evidence="2">The sequence shown here is derived from an EMBL/GenBank/DDBJ whole genome shotgun (WGS) entry which is preliminary data.</text>
</comment>
<dbReference type="PROSITE" id="PS51257">
    <property type="entry name" value="PROKAR_LIPOPROTEIN"/>
    <property type="match status" value="1"/>
</dbReference>
<evidence type="ECO:0000256" key="1">
    <source>
        <dbReference type="SAM" id="SignalP"/>
    </source>
</evidence>
<organism evidence="2 3">
    <name type="scientific">Butyricimonas faecihominis</name>
    <dbReference type="NCBI Taxonomy" id="1472416"/>
    <lineage>
        <taxon>Bacteria</taxon>
        <taxon>Pseudomonadati</taxon>
        <taxon>Bacteroidota</taxon>
        <taxon>Bacteroidia</taxon>
        <taxon>Bacteroidales</taxon>
        <taxon>Odoribacteraceae</taxon>
        <taxon>Butyricimonas</taxon>
    </lineage>
</organism>
<evidence type="ECO:0000313" key="2">
    <source>
        <dbReference type="EMBL" id="MBB4025307.1"/>
    </source>
</evidence>
<evidence type="ECO:0008006" key="4">
    <source>
        <dbReference type="Google" id="ProtNLM"/>
    </source>
</evidence>
<name>A0A7W6MXS4_9BACT</name>
<dbReference type="Proteomes" id="UP000546007">
    <property type="component" value="Unassembled WGS sequence"/>
</dbReference>
<protein>
    <recommendedName>
        <fullName evidence="4">DUF4906 domain-containing protein</fullName>
    </recommendedName>
</protein>
<keyword evidence="3" id="KW-1185">Reference proteome</keyword>
<sequence length="774" mass="84341">MMKRFRGCSKRFSLIMALLLSGLAGCVHDKLDGPDPSGKVMDIELVIPGFEIPLTRSIEGDKGEAAVRAIDLLFFDRSTPSAKLLQHLSVIDFKQEPAGSDYKVKFSLNLAKDDQVSLIAVVVNASDAVERALAGSPADAEKQELLKALTFSTSKDKDDTYKWNVNPPGYTPVPMYGEMAMEGVVPGYLVSVSLTRMLARVDVENKVSGEVFQLEEIFLVNYNTSGYIAPKWDETTGVLVPDPYTANKNPMIPVPSGKQPGTEEVAMKYGYKQAANAPGALMAGKIYTYEAVKNVAADPKNGVCLVVKGKYRGEDYYYRVDFTRTAGEAADVVCMPLYRNHKYVVTITDAEGIGYKTFKEALHASGVLSNLKTSILIVNLEGINHIVYDGQFFMGVERRTLDLPYGISRQLTYRVSSDYHGAWEARVIDSDANTWLRLAGGQPVTNGTDINGSGLELVISSVFSPGGGRDYVTGQIEFTAGRLRDTLTVRRVPIAEMFARSNVVLNSGVLTFAVTAENNREIPAWSQGVFFKWGSLVALAPAGNPYDPEVQAVYYPSHLNPSDWKGGLAGWDKIPYAHSNFNFSMPSATGEDVDAFEEYSGNTGFSESAGVGDICRYISSGPGGKGWVEGKWRLPTNAELELLYEETGIKTVSMGGFVNLTAELNRDAGNYLHGNFDSESGWFLGANVAGTTATSDHRAVPPSGTVFLPASGQRYPDGNGDVVHVGAYGYYWASTPYPVNGGYITDYLFIYKSGVDFNAADRSYAFPVRCIKDY</sequence>
<dbReference type="RefSeq" id="WP_124315749.1">
    <property type="nucleotide sequence ID" value="NZ_AP028155.1"/>
</dbReference>
<keyword evidence="1" id="KW-0732">Signal</keyword>
<dbReference type="EMBL" id="JACIES010000002">
    <property type="protein sequence ID" value="MBB4025307.1"/>
    <property type="molecule type" value="Genomic_DNA"/>
</dbReference>
<dbReference type="AlphaFoldDB" id="A0A7W6MXS4"/>
<evidence type="ECO:0000313" key="3">
    <source>
        <dbReference type="Proteomes" id="UP000546007"/>
    </source>
</evidence>
<accession>A0A7W6MXS4</accession>
<reference evidence="2 3" key="1">
    <citation type="submission" date="2020-08" db="EMBL/GenBank/DDBJ databases">
        <title>Genomic Encyclopedia of Type Strains, Phase IV (KMG-IV): sequencing the most valuable type-strain genomes for metagenomic binning, comparative biology and taxonomic classification.</title>
        <authorList>
            <person name="Goeker M."/>
        </authorList>
    </citation>
    <scope>NUCLEOTIDE SEQUENCE [LARGE SCALE GENOMIC DNA]</scope>
    <source>
        <strain evidence="2 3">DSM 105721</strain>
    </source>
</reference>